<proteinExistence type="predicted"/>
<dbReference type="Pfam" id="PF04654">
    <property type="entry name" value="DUF599"/>
    <property type="match status" value="1"/>
</dbReference>
<dbReference type="InterPro" id="IPR006747">
    <property type="entry name" value="DUF599"/>
</dbReference>
<reference evidence="2" key="1">
    <citation type="submission" date="2019-08" db="EMBL/GenBank/DDBJ databases">
        <title>Reference gene set and small RNA set construction with multiple tissues from Davidia involucrata Baill.</title>
        <authorList>
            <person name="Yang H."/>
            <person name="Zhou C."/>
            <person name="Li G."/>
            <person name="Wang J."/>
            <person name="Gao P."/>
            <person name="Wang M."/>
            <person name="Wang R."/>
            <person name="Zhao Y."/>
        </authorList>
    </citation>
    <scope>NUCLEOTIDE SEQUENCE</scope>
    <source>
        <tissue evidence="2">Mixed with DoveR01_LX</tissue>
    </source>
</reference>
<evidence type="ECO:0000313" key="2">
    <source>
        <dbReference type="EMBL" id="MPA75870.1"/>
    </source>
</evidence>
<evidence type="ECO:0008006" key="3">
    <source>
        <dbReference type="Google" id="ProtNLM"/>
    </source>
</evidence>
<dbReference type="PANTHER" id="PTHR31881">
    <property type="match status" value="1"/>
</dbReference>
<keyword evidence="1" id="KW-1133">Transmembrane helix</keyword>
<keyword evidence="1" id="KW-0812">Transmembrane</keyword>
<name>A0A5B7C490_DAVIN</name>
<feature type="transmembrane region" description="Helical" evidence="1">
    <location>
        <begin position="71"/>
        <end position="94"/>
    </location>
</feature>
<dbReference type="AlphaFoldDB" id="A0A5B7C490"/>
<feature type="transmembrane region" description="Helical" evidence="1">
    <location>
        <begin position="5"/>
        <end position="25"/>
    </location>
</feature>
<gene>
    <name evidence="2" type="ORF">Din_045311</name>
</gene>
<dbReference type="PANTHER" id="PTHR31881:SF11">
    <property type="entry name" value="PROTEIN, PUTATIVE-RELATED"/>
    <property type="match status" value="1"/>
</dbReference>
<organism evidence="2">
    <name type="scientific">Davidia involucrata</name>
    <name type="common">Dove tree</name>
    <dbReference type="NCBI Taxonomy" id="16924"/>
    <lineage>
        <taxon>Eukaryota</taxon>
        <taxon>Viridiplantae</taxon>
        <taxon>Streptophyta</taxon>
        <taxon>Embryophyta</taxon>
        <taxon>Tracheophyta</taxon>
        <taxon>Spermatophyta</taxon>
        <taxon>Magnoliopsida</taxon>
        <taxon>eudicotyledons</taxon>
        <taxon>Gunneridae</taxon>
        <taxon>Pentapetalae</taxon>
        <taxon>asterids</taxon>
        <taxon>Cornales</taxon>
        <taxon>Nyssaceae</taxon>
        <taxon>Davidia</taxon>
    </lineage>
</organism>
<evidence type="ECO:0000256" key="1">
    <source>
        <dbReference type="SAM" id="Phobius"/>
    </source>
</evidence>
<dbReference type="EMBL" id="GHES01045311">
    <property type="protein sequence ID" value="MPA75870.1"/>
    <property type="molecule type" value="Transcribed_RNA"/>
</dbReference>
<feature type="transmembrane region" description="Helical" evidence="1">
    <location>
        <begin position="115"/>
        <end position="138"/>
    </location>
</feature>
<keyword evidence="1" id="KW-0472">Membrane</keyword>
<sequence>MAVILYLDTMLVPLSLFLTIGYHAYLWHSFKNKPTLTTIGMHALRRRVWLQGMEQGDDKKGMLAVQSLRNALMATILSATVAIFITVSLAAVANNTYNASHLFNRRFFGLQSGKILVLKYGSASLFLLVSFLCSSMSLGCLIDANFLINAASGTHHHDHSSSSSSSSSCPGPGYTQTILERGFMLAVVGNRVLCITFPLLLWMFGPVPVAVSSVALIWRLYELDFAARFTKCLT</sequence>
<feature type="transmembrane region" description="Helical" evidence="1">
    <location>
        <begin position="199"/>
        <end position="221"/>
    </location>
</feature>
<protein>
    <recommendedName>
        <fullName evidence="3">DUF599 domain-containing protein</fullName>
    </recommendedName>
</protein>
<accession>A0A5B7C490</accession>